<comment type="caution">
    <text evidence="2">The sequence shown here is derived from an EMBL/GenBank/DDBJ whole genome shotgun (WGS) entry which is preliminary data.</text>
</comment>
<evidence type="ECO:0000313" key="3">
    <source>
        <dbReference type="Proteomes" id="UP000825729"/>
    </source>
</evidence>
<keyword evidence="3" id="KW-1185">Reference proteome</keyword>
<dbReference type="EMBL" id="JAINDJ010000003">
    <property type="protein sequence ID" value="KAG9453526.1"/>
    <property type="molecule type" value="Genomic_DNA"/>
</dbReference>
<dbReference type="Proteomes" id="UP000825729">
    <property type="component" value="Unassembled WGS sequence"/>
</dbReference>
<keyword evidence="1" id="KW-0812">Transmembrane</keyword>
<evidence type="ECO:0000313" key="2">
    <source>
        <dbReference type="EMBL" id="KAG9453526.1"/>
    </source>
</evidence>
<name>A0AAV7F103_ARIFI</name>
<keyword evidence="1" id="KW-0472">Membrane</keyword>
<reference evidence="2 3" key="1">
    <citation type="submission" date="2021-07" db="EMBL/GenBank/DDBJ databases">
        <title>The Aristolochia fimbriata genome: insights into angiosperm evolution, floral development and chemical biosynthesis.</title>
        <authorList>
            <person name="Jiao Y."/>
        </authorList>
    </citation>
    <scope>NUCLEOTIDE SEQUENCE [LARGE SCALE GENOMIC DNA]</scope>
    <source>
        <strain evidence="2">IBCAS-2021</strain>
        <tissue evidence="2">Leaf</tissue>
    </source>
</reference>
<sequence>MELFIRGRNLRSNRRDKEVKVVVVVVSSSSSFSLGSGGGVSWLAVWPAGGRDSVNIVKGSSTPPSLTLFSSVEGVVVGRTLRRFLAAMESESEQYLSVSDAAEATRLRRVEFQWFLMALSVRPGRSLAMAAHLFPWAAWAEMITSSSSSEKGRCCTEGLNWLHHRSRHDFPDLPGTPALIADQFLGPCCVTSFLNTSSSSGLHDPFIRSPNPTTIIDIVGVGDDD</sequence>
<organism evidence="2 3">
    <name type="scientific">Aristolochia fimbriata</name>
    <name type="common">White veined hardy Dutchman's pipe vine</name>
    <dbReference type="NCBI Taxonomy" id="158543"/>
    <lineage>
        <taxon>Eukaryota</taxon>
        <taxon>Viridiplantae</taxon>
        <taxon>Streptophyta</taxon>
        <taxon>Embryophyta</taxon>
        <taxon>Tracheophyta</taxon>
        <taxon>Spermatophyta</taxon>
        <taxon>Magnoliopsida</taxon>
        <taxon>Magnoliidae</taxon>
        <taxon>Piperales</taxon>
        <taxon>Aristolochiaceae</taxon>
        <taxon>Aristolochia</taxon>
    </lineage>
</organism>
<evidence type="ECO:0000256" key="1">
    <source>
        <dbReference type="SAM" id="Phobius"/>
    </source>
</evidence>
<accession>A0AAV7F103</accession>
<keyword evidence="1" id="KW-1133">Transmembrane helix</keyword>
<proteinExistence type="predicted"/>
<dbReference type="AlphaFoldDB" id="A0AAV7F103"/>
<protein>
    <submittedName>
        <fullName evidence="2">Uncharacterized protein</fullName>
    </submittedName>
</protein>
<gene>
    <name evidence="2" type="ORF">H6P81_006430</name>
</gene>
<feature type="transmembrane region" description="Helical" evidence="1">
    <location>
        <begin position="21"/>
        <end position="46"/>
    </location>
</feature>